<dbReference type="EMBL" id="CAJNOK010014157">
    <property type="protein sequence ID" value="CAF1198878.1"/>
    <property type="molecule type" value="Genomic_DNA"/>
</dbReference>
<name>A0A8S2EGE5_9BILA</name>
<dbReference type="InterPro" id="IPR012337">
    <property type="entry name" value="RNaseH-like_sf"/>
</dbReference>
<feature type="domain" description="HAT C-terminal dimerisation" evidence="1">
    <location>
        <begin position="299"/>
        <end position="345"/>
    </location>
</feature>
<accession>A0A8S2EGE5</accession>
<reference evidence="2" key="1">
    <citation type="submission" date="2021-02" db="EMBL/GenBank/DDBJ databases">
        <authorList>
            <person name="Nowell W R."/>
        </authorList>
    </citation>
    <scope>NUCLEOTIDE SEQUENCE</scope>
</reference>
<sequence>MANQVRRKIADKIAGHFYSLMADESKDISGNAQLSITKINTYFTASGVTNTTTKLKKWSYVRWDSRWSSIDVVINNYQAILKALNDLIDDGDARSVDANGLLIALKEPLFVVTLFVIHKILGRIKILSKESLDYGKARLLISSIIEQMKSYRDDNSFESLYSKVLQFCKENDIDINQKPRQRRQKKVPACFNDSIITSTIGHRDYADNQEQYRTSIYYLLIDSVLIELNPRFSSEAMELLSSISSLCPKHEKFLDFEILKPFALHLDINPNELQNELNVLRSFLKNKNLSDIKELCCELISFVQAFPNVVLMIQGAMTIPITSASCERSFSKMKAIKTALRNTMSV</sequence>
<evidence type="ECO:0000259" key="1">
    <source>
        <dbReference type="Pfam" id="PF05699"/>
    </source>
</evidence>
<dbReference type="PANTHER" id="PTHR46289">
    <property type="entry name" value="52 KDA REPRESSOR OF THE INHIBITOR OF THE PROTEIN KINASE-LIKE PROTEIN-RELATED"/>
    <property type="match status" value="1"/>
</dbReference>
<dbReference type="InterPro" id="IPR052958">
    <property type="entry name" value="IFN-induced_PKR_regulator"/>
</dbReference>
<dbReference type="EMBL" id="CAJOBA010035688">
    <property type="protein sequence ID" value="CAF4008987.1"/>
    <property type="molecule type" value="Genomic_DNA"/>
</dbReference>
<dbReference type="SUPFAM" id="SSF53098">
    <property type="entry name" value="Ribonuclease H-like"/>
    <property type="match status" value="1"/>
</dbReference>
<dbReference type="Proteomes" id="UP000677228">
    <property type="component" value="Unassembled WGS sequence"/>
</dbReference>
<dbReference type="InterPro" id="IPR008906">
    <property type="entry name" value="HATC_C_dom"/>
</dbReference>
<dbReference type="Proteomes" id="UP000682733">
    <property type="component" value="Unassembled WGS sequence"/>
</dbReference>
<organism evidence="2 4">
    <name type="scientific">Didymodactylos carnosus</name>
    <dbReference type="NCBI Taxonomy" id="1234261"/>
    <lineage>
        <taxon>Eukaryota</taxon>
        <taxon>Metazoa</taxon>
        <taxon>Spiralia</taxon>
        <taxon>Gnathifera</taxon>
        <taxon>Rotifera</taxon>
        <taxon>Eurotatoria</taxon>
        <taxon>Bdelloidea</taxon>
        <taxon>Philodinida</taxon>
        <taxon>Philodinidae</taxon>
        <taxon>Didymodactylos</taxon>
    </lineage>
</organism>
<proteinExistence type="predicted"/>
<protein>
    <recommendedName>
        <fullName evidence="1">HAT C-terminal dimerisation domain-containing protein</fullName>
    </recommendedName>
</protein>
<comment type="caution">
    <text evidence="2">The sequence shown here is derived from an EMBL/GenBank/DDBJ whole genome shotgun (WGS) entry which is preliminary data.</text>
</comment>
<gene>
    <name evidence="2" type="ORF">OVA965_LOCUS23886</name>
    <name evidence="3" type="ORF">TMI583_LOCUS24605</name>
</gene>
<evidence type="ECO:0000313" key="3">
    <source>
        <dbReference type="EMBL" id="CAF4008987.1"/>
    </source>
</evidence>
<dbReference type="Pfam" id="PF05699">
    <property type="entry name" value="Dimer_Tnp_hAT"/>
    <property type="match status" value="1"/>
</dbReference>
<evidence type="ECO:0000313" key="2">
    <source>
        <dbReference type="EMBL" id="CAF1198878.1"/>
    </source>
</evidence>
<evidence type="ECO:0000313" key="4">
    <source>
        <dbReference type="Proteomes" id="UP000677228"/>
    </source>
</evidence>
<dbReference type="PANTHER" id="PTHR46289:SF14">
    <property type="entry name" value="DUF4371 DOMAIN-CONTAINING PROTEIN"/>
    <property type="match status" value="1"/>
</dbReference>
<dbReference type="GO" id="GO:0046983">
    <property type="term" value="F:protein dimerization activity"/>
    <property type="evidence" value="ECO:0007669"/>
    <property type="project" value="InterPro"/>
</dbReference>
<dbReference type="AlphaFoldDB" id="A0A8S2EGE5"/>